<evidence type="ECO:0000313" key="8">
    <source>
        <dbReference type="Proteomes" id="UP000217289"/>
    </source>
</evidence>
<evidence type="ECO:0000256" key="2">
    <source>
        <dbReference type="ARBA" id="ARBA00022692"/>
    </source>
</evidence>
<feature type="transmembrane region" description="Helical" evidence="5">
    <location>
        <begin position="141"/>
        <end position="164"/>
    </location>
</feature>
<evidence type="ECO:0000256" key="5">
    <source>
        <dbReference type="RuleBase" id="RU361157"/>
    </source>
</evidence>
<dbReference type="KEGG" id="mbd:MEBOL_000714"/>
<evidence type="ECO:0000256" key="3">
    <source>
        <dbReference type="ARBA" id="ARBA00022989"/>
    </source>
</evidence>
<feature type="transmembrane region" description="Helical" evidence="5">
    <location>
        <begin position="171"/>
        <end position="189"/>
    </location>
</feature>
<reference evidence="7 8" key="1">
    <citation type="submission" date="2017-06" db="EMBL/GenBank/DDBJ databases">
        <authorList>
            <person name="Kim H.J."/>
            <person name="Triplett B.A."/>
        </authorList>
    </citation>
    <scope>NUCLEOTIDE SEQUENCE [LARGE SCALE GENOMIC DNA]</scope>
    <source>
        <strain evidence="7 8">DSM 14713</strain>
    </source>
</reference>
<evidence type="ECO:0000313" key="7">
    <source>
        <dbReference type="EMBL" id="ATB27276.1"/>
    </source>
</evidence>
<dbReference type="InterPro" id="IPR051784">
    <property type="entry name" value="Nod_factor_ABC_transporter"/>
</dbReference>
<organism evidence="7 8">
    <name type="scientific">Melittangium boletus DSM 14713</name>
    <dbReference type="NCBI Taxonomy" id="1294270"/>
    <lineage>
        <taxon>Bacteria</taxon>
        <taxon>Pseudomonadati</taxon>
        <taxon>Myxococcota</taxon>
        <taxon>Myxococcia</taxon>
        <taxon>Myxococcales</taxon>
        <taxon>Cystobacterineae</taxon>
        <taxon>Archangiaceae</taxon>
        <taxon>Melittangium</taxon>
    </lineage>
</organism>
<proteinExistence type="inferred from homology"/>
<evidence type="ECO:0000259" key="6">
    <source>
        <dbReference type="PROSITE" id="PS51012"/>
    </source>
</evidence>
<keyword evidence="3 5" id="KW-1133">Transmembrane helix</keyword>
<protein>
    <recommendedName>
        <fullName evidence="5">Transport permease protein</fullName>
    </recommendedName>
</protein>
<feature type="transmembrane region" description="Helical" evidence="5">
    <location>
        <begin position="102"/>
        <end position="129"/>
    </location>
</feature>
<dbReference type="PANTHER" id="PTHR43229:SF2">
    <property type="entry name" value="NODULATION PROTEIN J"/>
    <property type="match status" value="1"/>
</dbReference>
<dbReference type="EMBL" id="CP022163">
    <property type="protein sequence ID" value="ATB27276.1"/>
    <property type="molecule type" value="Genomic_DNA"/>
</dbReference>
<evidence type="ECO:0000256" key="4">
    <source>
        <dbReference type="ARBA" id="ARBA00023136"/>
    </source>
</evidence>
<dbReference type="InterPro" id="IPR047817">
    <property type="entry name" value="ABC2_TM_bact-type"/>
</dbReference>
<name>A0A250I8I4_9BACT</name>
<comment type="subcellular location">
    <subcellularLocation>
        <location evidence="5">Cell membrane</location>
        <topology evidence="5">Multi-pass membrane protein</topology>
    </subcellularLocation>
    <subcellularLocation>
        <location evidence="1">Membrane</location>
        <topology evidence="1">Multi-pass membrane protein</topology>
    </subcellularLocation>
</comment>
<accession>A0A250I8I4</accession>
<keyword evidence="5" id="KW-1003">Cell membrane</keyword>
<dbReference type="AlphaFoldDB" id="A0A250I8I4"/>
<sequence>MNSSHIAAILLRQFYLLRGSPARILPLFVWVAIDVTLWGFITRYLDSVSASGINFVSSLLGAVLLWNFLTRVMQGVTMAFFEDVWSRNFLNLFATPLRISEYLAGLVLSSIVTSSIGLGVMVLVAWAVFDLSLITYGLMLAPFFLVLFLFGIALGVFGSAVVLRLGPAAEWLIWPIPAVVAPFACVFYPRSALPEWMQWASRLTPPSYVFESMREIVSRGGFSGHSLAWGMGLALTALVLACGFFTRVYHEAVRTGRIARYSAESVT</sequence>
<keyword evidence="5" id="KW-0813">Transport</keyword>
<dbReference type="Proteomes" id="UP000217289">
    <property type="component" value="Chromosome"/>
</dbReference>
<dbReference type="InterPro" id="IPR013525">
    <property type="entry name" value="ABC2_TM"/>
</dbReference>
<keyword evidence="2 5" id="KW-0812">Transmembrane</keyword>
<dbReference type="GO" id="GO:0140359">
    <property type="term" value="F:ABC-type transporter activity"/>
    <property type="evidence" value="ECO:0007669"/>
    <property type="project" value="InterPro"/>
</dbReference>
<keyword evidence="4 5" id="KW-0472">Membrane</keyword>
<feature type="domain" description="ABC transmembrane type-2" evidence="6">
    <location>
        <begin position="22"/>
        <end position="248"/>
    </location>
</feature>
<dbReference type="OrthoDB" id="9786643at2"/>
<dbReference type="PANTHER" id="PTHR43229">
    <property type="entry name" value="NODULATION PROTEIN J"/>
    <property type="match status" value="1"/>
</dbReference>
<dbReference type="RefSeq" id="WP_095976094.1">
    <property type="nucleotide sequence ID" value="NZ_CP022163.1"/>
</dbReference>
<dbReference type="GO" id="GO:0005886">
    <property type="term" value="C:plasma membrane"/>
    <property type="evidence" value="ECO:0007669"/>
    <property type="project" value="UniProtKB-SubCell"/>
</dbReference>
<evidence type="ECO:0000256" key="1">
    <source>
        <dbReference type="ARBA" id="ARBA00004141"/>
    </source>
</evidence>
<feature type="transmembrane region" description="Helical" evidence="5">
    <location>
        <begin position="227"/>
        <end position="250"/>
    </location>
</feature>
<dbReference type="Pfam" id="PF01061">
    <property type="entry name" value="ABC2_membrane"/>
    <property type="match status" value="1"/>
</dbReference>
<dbReference type="PROSITE" id="PS51012">
    <property type="entry name" value="ABC_TM2"/>
    <property type="match status" value="1"/>
</dbReference>
<feature type="transmembrane region" description="Helical" evidence="5">
    <location>
        <begin position="21"/>
        <end position="41"/>
    </location>
</feature>
<keyword evidence="8" id="KW-1185">Reference proteome</keyword>
<gene>
    <name evidence="7" type="ORF">MEBOL_000714</name>
</gene>
<feature type="transmembrane region" description="Helical" evidence="5">
    <location>
        <begin position="47"/>
        <end position="69"/>
    </location>
</feature>
<comment type="similarity">
    <text evidence="5">Belongs to the ABC-2 integral membrane protein family.</text>
</comment>